<evidence type="ECO:0000256" key="5">
    <source>
        <dbReference type="ARBA" id="ARBA00023004"/>
    </source>
</evidence>
<dbReference type="Gene3D" id="2.60.120.590">
    <property type="entry name" value="Alpha-ketoglutarate-dependent dioxygenase AlkB-like"/>
    <property type="match status" value="1"/>
</dbReference>
<dbReference type="GO" id="GO:0035515">
    <property type="term" value="F:oxidative RNA demethylase activity"/>
    <property type="evidence" value="ECO:0007669"/>
    <property type="project" value="TreeGrafter"/>
</dbReference>
<evidence type="ECO:0000259" key="7">
    <source>
        <dbReference type="PROSITE" id="PS51471"/>
    </source>
</evidence>
<dbReference type="InterPro" id="IPR037151">
    <property type="entry name" value="AlkB-like_sf"/>
</dbReference>
<evidence type="ECO:0000313" key="8">
    <source>
        <dbReference type="EMBL" id="KAK9066445.1"/>
    </source>
</evidence>
<gene>
    <name evidence="8" type="ORF">SSX86_013767</name>
</gene>
<keyword evidence="5 6" id="KW-0408">Iron</keyword>
<dbReference type="SUPFAM" id="SSF51197">
    <property type="entry name" value="Clavaminate synthase-like"/>
    <property type="match status" value="1"/>
</dbReference>
<organism evidence="8 9">
    <name type="scientific">Deinandra increscens subsp. villosa</name>
    <dbReference type="NCBI Taxonomy" id="3103831"/>
    <lineage>
        <taxon>Eukaryota</taxon>
        <taxon>Viridiplantae</taxon>
        <taxon>Streptophyta</taxon>
        <taxon>Embryophyta</taxon>
        <taxon>Tracheophyta</taxon>
        <taxon>Spermatophyta</taxon>
        <taxon>Magnoliopsida</taxon>
        <taxon>eudicotyledons</taxon>
        <taxon>Gunneridae</taxon>
        <taxon>Pentapetalae</taxon>
        <taxon>asterids</taxon>
        <taxon>campanulids</taxon>
        <taxon>Asterales</taxon>
        <taxon>Asteraceae</taxon>
        <taxon>Asteroideae</taxon>
        <taxon>Heliantheae alliance</taxon>
        <taxon>Madieae</taxon>
        <taxon>Madiinae</taxon>
        <taxon>Deinandra</taxon>
    </lineage>
</organism>
<name>A0AAP0D0L4_9ASTR</name>
<dbReference type="AlphaFoldDB" id="A0AAP0D0L4"/>
<proteinExistence type="inferred from homology"/>
<keyword evidence="4" id="KW-0560">Oxidoreductase</keyword>
<feature type="binding site" evidence="6">
    <location>
        <position position="192"/>
    </location>
    <ligand>
        <name>Fe cation</name>
        <dbReference type="ChEBI" id="CHEBI:24875"/>
        <note>catalytic</note>
    </ligand>
</feature>
<reference evidence="8 9" key="1">
    <citation type="submission" date="2024-04" db="EMBL/GenBank/DDBJ databases">
        <title>The reference genome of an endangered Asteraceae, Deinandra increscens subsp. villosa, native to the Central Coast of California.</title>
        <authorList>
            <person name="Guilliams M."/>
            <person name="Hasenstab-Lehman K."/>
            <person name="Meyer R."/>
            <person name="Mcevoy S."/>
        </authorList>
    </citation>
    <scope>NUCLEOTIDE SEQUENCE [LARGE SCALE GENOMIC DNA]</scope>
    <source>
        <tissue evidence="8">Leaf</tissue>
    </source>
</reference>
<dbReference type="PROSITE" id="PS51471">
    <property type="entry name" value="FE2OG_OXY"/>
    <property type="match status" value="1"/>
</dbReference>
<dbReference type="Pfam" id="PF13532">
    <property type="entry name" value="2OG-FeII_Oxy_2"/>
    <property type="match status" value="1"/>
</dbReference>
<dbReference type="InterPro" id="IPR027450">
    <property type="entry name" value="AlkB-like"/>
</dbReference>
<feature type="binding site" evidence="6">
    <location>
        <position position="190"/>
    </location>
    <ligand>
        <name>Fe cation</name>
        <dbReference type="ChEBI" id="CHEBI:24875"/>
        <note>catalytic</note>
    </ligand>
</feature>
<dbReference type="GO" id="GO:0008198">
    <property type="term" value="F:ferrous iron binding"/>
    <property type="evidence" value="ECO:0007669"/>
    <property type="project" value="TreeGrafter"/>
</dbReference>
<evidence type="ECO:0000256" key="3">
    <source>
        <dbReference type="ARBA" id="ARBA00022964"/>
    </source>
</evidence>
<keyword evidence="2 6" id="KW-0479">Metal-binding</keyword>
<evidence type="ECO:0000313" key="9">
    <source>
        <dbReference type="Proteomes" id="UP001408789"/>
    </source>
</evidence>
<evidence type="ECO:0000256" key="2">
    <source>
        <dbReference type="ARBA" id="ARBA00022723"/>
    </source>
</evidence>
<comment type="caution">
    <text evidence="8">The sequence shown here is derived from an EMBL/GenBank/DDBJ whole genome shotgun (WGS) entry which is preliminary data.</text>
</comment>
<dbReference type="Proteomes" id="UP001408789">
    <property type="component" value="Unassembled WGS sequence"/>
</dbReference>
<dbReference type="GO" id="GO:0035516">
    <property type="term" value="F:broad specificity oxidative DNA demethylase activity"/>
    <property type="evidence" value="ECO:0007669"/>
    <property type="project" value="TreeGrafter"/>
</dbReference>
<protein>
    <recommendedName>
        <fullName evidence="7">Fe2OG dioxygenase domain-containing protein</fullName>
    </recommendedName>
</protein>
<dbReference type="InterPro" id="IPR004574">
    <property type="entry name" value="Alkb"/>
</dbReference>
<dbReference type="InterPro" id="IPR005123">
    <property type="entry name" value="Oxoglu/Fe-dep_dioxygenase_dom"/>
</dbReference>
<dbReference type="PANTHER" id="PTHR16557">
    <property type="entry name" value="ALKYLATED DNA REPAIR PROTEIN ALKB-RELATED"/>
    <property type="match status" value="1"/>
</dbReference>
<accession>A0AAP0D0L4</accession>
<evidence type="ECO:0000256" key="6">
    <source>
        <dbReference type="PIRSR" id="PIRSR604574-2"/>
    </source>
</evidence>
<evidence type="ECO:0000256" key="1">
    <source>
        <dbReference type="ARBA" id="ARBA00007879"/>
    </source>
</evidence>
<feature type="domain" description="Fe2OG dioxygenase" evidence="7">
    <location>
        <begin position="172"/>
        <end position="282"/>
    </location>
</feature>
<dbReference type="GO" id="GO:0035513">
    <property type="term" value="P:oxidative RNA demethylation"/>
    <property type="evidence" value="ECO:0007669"/>
    <property type="project" value="TreeGrafter"/>
</dbReference>
<sequence length="282" mass="31840">MMKNHSRLYRLIRPMVSSHFAGGRDAFHGGILKQQCYLHIVPSRDNYVEDTEPFSLITPHDTTNTWSRWTTIERSPPKLAPGMLLFKNYLNLLGQVEIVDLCQKQDARFCQPSNPSGAKLRLHMMCFGRNWDPVTGYTSDGSEPPPLPHQLISLAEVIIKEAQLHLDIPSMCPDICLVNFYRPDGRLGLHQDRDESSCSLERGLPVISISIGDTAEFLYGHTRDENKLDRVLLESGDVLVYGGNARLIFHGVKRIIPYTSPSLLSRISGLKSGRLNLSLRQF</sequence>
<dbReference type="GO" id="GO:0005737">
    <property type="term" value="C:cytoplasm"/>
    <property type="evidence" value="ECO:0007669"/>
    <property type="project" value="TreeGrafter"/>
</dbReference>
<keyword evidence="9" id="KW-1185">Reference proteome</keyword>
<evidence type="ECO:0000256" key="4">
    <source>
        <dbReference type="ARBA" id="ARBA00023002"/>
    </source>
</evidence>
<dbReference type="EMBL" id="JBCNJP010000015">
    <property type="protein sequence ID" value="KAK9066445.1"/>
    <property type="molecule type" value="Genomic_DNA"/>
</dbReference>
<dbReference type="PANTHER" id="PTHR16557:SF10">
    <property type="entry name" value="2-OXOGLUTARATE-DEPENDENT DIOXYGENASE FAMILY PROTEIN"/>
    <property type="match status" value="1"/>
</dbReference>
<feature type="binding site" evidence="6">
    <location>
        <position position="250"/>
    </location>
    <ligand>
        <name>Fe cation</name>
        <dbReference type="ChEBI" id="CHEBI:24875"/>
        <note>catalytic</note>
    </ligand>
</feature>
<keyword evidence="3" id="KW-0223">Dioxygenase</keyword>
<comment type="cofactor">
    <cofactor evidence="6">
        <name>Fe(2+)</name>
        <dbReference type="ChEBI" id="CHEBI:29033"/>
    </cofactor>
    <text evidence="6">Binds 1 Fe(2+) ion per subunit.</text>
</comment>
<comment type="similarity">
    <text evidence="1">Belongs to the alkB family.</text>
</comment>